<keyword evidence="1" id="KW-0812">Transmembrane</keyword>
<keyword evidence="1" id="KW-1133">Transmembrane helix</keyword>
<proteinExistence type="predicted"/>
<dbReference type="Proteomes" id="UP000005387">
    <property type="component" value="Unassembled WGS sequence"/>
</dbReference>
<dbReference type="AlphaFoldDB" id="E0IG20"/>
<evidence type="ECO:0000313" key="3">
    <source>
        <dbReference type="Proteomes" id="UP000005387"/>
    </source>
</evidence>
<name>E0IG20_9BACL</name>
<dbReference type="OrthoDB" id="2664992at2"/>
<protein>
    <submittedName>
        <fullName evidence="2">Uncharacterized protein</fullName>
    </submittedName>
</protein>
<keyword evidence="1" id="KW-0472">Membrane</keyword>
<reference evidence="2 3" key="1">
    <citation type="submission" date="2010-07" db="EMBL/GenBank/DDBJ databases">
        <title>The draft genome of Paenibacillus curdlanolyticus YK9.</title>
        <authorList>
            <consortium name="US DOE Joint Genome Institute (JGI-PGF)"/>
            <person name="Lucas S."/>
            <person name="Copeland A."/>
            <person name="Lapidus A."/>
            <person name="Cheng J.-F."/>
            <person name="Bruce D."/>
            <person name="Goodwin L."/>
            <person name="Pitluck S."/>
            <person name="Land M.L."/>
            <person name="Hauser L."/>
            <person name="Chang Y.-J."/>
            <person name="Jeffries C."/>
            <person name="Anderson I.J."/>
            <person name="Johnson E."/>
            <person name="Loganathan U."/>
            <person name="Mulhopadhyay B."/>
            <person name="Kyrpides N."/>
            <person name="Woyke T.J."/>
        </authorList>
    </citation>
    <scope>NUCLEOTIDE SEQUENCE [LARGE SCALE GENOMIC DNA]</scope>
    <source>
        <strain evidence="2 3">YK9</strain>
    </source>
</reference>
<evidence type="ECO:0000256" key="1">
    <source>
        <dbReference type="SAM" id="Phobius"/>
    </source>
</evidence>
<sequence length="77" mass="8553">MSVNNKVHETQQAYEPMQLQSPYVDEGLLPMQIIEGGGNAQSADFSAMPAPVRYFGYAFLGLMLSFVLAVVYVSMFR</sequence>
<organism evidence="2 3">
    <name type="scientific">Paenibacillus curdlanolyticus YK9</name>
    <dbReference type="NCBI Taxonomy" id="717606"/>
    <lineage>
        <taxon>Bacteria</taxon>
        <taxon>Bacillati</taxon>
        <taxon>Bacillota</taxon>
        <taxon>Bacilli</taxon>
        <taxon>Bacillales</taxon>
        <taxon>Paenibacillaceae</taxon>
        <taxon>Paenibacillus</taxon>
    </lineage>
</organism>
<keyword evidence="3" id="KW-1185">Reference proteome</keyword>
<dbReference type="RefSeq" id="WP_006040592.1">
    <property type="nucleotide sequence ID" value="NZ_AEDD01000015.1"/>
</dbReference>
<gene>
    <name evidence="2" type="ORF">PaecuDRAFT_4611</name>
</gene>
<accession>E0IG20</accession>
<dbReference type="EMBL" id="AEDD01000015">
    <property type="protein sequence ID" value="EFM08600.1"/>
    <property type="molecule type" value="Genomic_DNA"/>
</dbReference>
<evidence type="ECO:0000313" key="2">
    <source>
        <dbReference type="EMBL" id="EFM08600.1"/>
    </source>
</evidence>
<feature type="transmembrane region" description="Helical" evidence="1">
    <location>
        <begin position="54"/>
        <end position="75"/>
    </location>
</feature>